<protein>
    <submittedName>
        <fullName evidence="2">Uncharacterized protein</fullName>
    </submittedName>
</protein>
<feature type="region of interest" description="Disordered" evidence="1">
    <location>
        <begin position="140"/>
        <end position="226"/>
    </location>
</feature>
<reference evidence="2 3" key="1">
    <citation type="submission" date="2019-02" db="EMBL/GenBank/DDBJ databases">
        <title>Deep-cultivation of Planctomycetes and their phenomic and genomic characterization uncovers novel biology.</title>
        <authorList>
            <person name="Wiegand S."/>
            <person name="Jogler M."/>
            <person name="Boedeker C."/>
            <person name="Pinto D."/>
            <person name="Vollmers J."/>
            <person name="Rivas-Marin E."/>
            <person name="Kohn T."/>
            <person name="Peeters S.H."/>
            <person name="Heuer A."/>
            <person name="Rast P."/>
            <person name="Oberbeckmann S."/>
            <person name="Bunk B."/>
            <person name="Jeske O."/>
            <person name="Meyerdierks A."/>
            <person name="Storesund J.E."/>
            <person name="Kallscheuer N."/>
            <person name="Luecker S."/>
            <person name="Lage O.M."/>
            <person name="Pohl T."/>
            <person name="Merkel B.J."/>
            <person name="Hornburger P."/>
            <person name="Mueller R.-W."/>
            <person name="Bruemmer F."/>
            <person name="Labrenz M."/>
            <person name="Spormann A.M."/>
            <person name="Op Den Camp H."/>
            <person name="Overmann J."/>
            <person name="Amann R."/>
            <person name="Jetten M.S.M."/>
            <person name="Mascher T."/>
            <person name="Medema M.H."/>
            <person name="Devos D.P."/>
            <person name="Kaster A.-K."/>
            <person name="Ovreas L."/>
            <person name="Rohde M."/>
            <person name="Galperin M.Y."/>
            <person name="Jogler C."/>
        </authorList>
    </citation>
    <scope>NUCLEOTIDE SEQUENCE [LARGE SCALE GENOMIC DNA]</scope>
    <source>
        <strain evidence="2 3">V7</strain>
    </source>
</reference>
<feature type="compositionally biased region" description="Low complexity" evidence="1">
    <location>
        <begin position="80"/>
        <end position="93"/>
    </location>
</feature>
<feature type="compositionally biased region" description="Low complexity" evidence="1">
    <location>
        <begin position="143"/>
        <end position="179"/>
    </location>
</feature>
<organism evidence="2 3">
    <name type="scientific">Crateriforma conspicua</name>
    <dbReference type="NCBI Taxonomy" id="2527996"/>
    <lineage>
        <taxon>Bacteria</taxon>
        <taxon>Pseudomonadati</taxon>
        <taxon>Planctomycetota</taxon>
        <taxon>Planctomycetia</taxon>
        <taxon>Planctomycetales</taxon>
        <taxon>Planctomycetaceae</taxon>
        <taxon>Crateriforma</taxon>
    </lineage>
</organism>
<dbReference type="RefSeq" id="WP_197137054.1">
    <property type="nucleotide sequence ID" value="NZ_SJPZ01000001.1"/>
</dbReference>
<accession>A0A5C6FX39</accession>
<feature type="region of interest" description="Disordered" evidence="1">
    <location>
        <begin position="66"/>
        <end position="108"/>
    </location>
</feature>
<comment type="caution">
    <text evidence="2">The sequence shown here is derived from an EMBL/GenBank/DDBJ whole genome shotgun (WGS) entry which is preliminary data.</text>
</comment>
<dbReference type="Pfam" id="PF07585">
    <property type="entry name" value="BBP7"/>
    <property type="match status" value="1"/>
</dbReference>
<evidence type="ECO:0000313" key="3">
    <source>
        <dbReference type="Proteomes" id="UP000316476"/>
    </source>
</evidence>
<name>A0A5C6FX39_9PLAN</name>
<dbReference type="EMBL" id="SJPZ01000001">
    <property type="protein sequence ID" value="TWU66946.1"/>
    <property type="molecule type" value="Genomic_DNA"/>
</dbReference>
<evidence type="ECO:0000256" key="1">
    <source>
        <dbReference type="SAM" id="MobiDB-lite"/>
    </source>
</evidence>
<evidence type="ECO:0000313" key="2">
    <source>
        <dbReference type="EMBL" id="TWU66946.1"/>
    </source>
</evidence>
<dbReference type="AlphaFoldDB" id="A0A5C6FX39"/>
<dbReference type="InterPro" id="IPR011446">
    <property type="entry name" value="BBP7"/>
</dbReference>
<sequence>MKADILRPLTRTLGVGVLSTGMLSTVVANQPAAGQSYPQPTTASAPATSGPFSMFGPAAAATVLPPTGSVASPSGPTMYPPAAQGSASPQAKPTGVAAQTVGYPGGQPSPHAMMQGQMAPGYMPPGGPTVTPSGPSQWNNFNPQAFQPTPQPQTPQTYQGQSGYSASQYAAQPTAAQPAGSKTGGFMSLFKAASDDGNADAKPEPIPTPTPEPQASTGHAQGYSHAGVPQSYVPMGAYENGMSHQGVVMGSPNGGPVIDAPVMQAPIMQAPVQGSDCQTCNTGSGNAYTDAAAAPWSATGMPMAAGACGTDTCGPMGVAARPTLFPWFGGFNLLFLSFEDNTRKVYGIDNGYPAVWSDIVDPDSSVGFEAYGGRYVGCGRWGIGVGVFHLDPDQETFIYTHPGAITATNFIRPAMQSYHDYHMDFGSGQEQVYNHITGTSGGSSGAANVRAQRDVQFDGVEVNLYCFGLMGAQRAAPMCGDGIASAHWYRKFLGLGAGGYGGRFGYGGAAGPLVRPCNGRLQIVSSHGFRWFQFDDKTQLAYNINGTAGYQFDDIYDTSCVENDLFGYQAGGRLVFCLTNRLNLNCSGKFGLYGNHAQAYRRVGTENVTAYRFGDPMDLAETNIEDTVLATLGELDLGLGYRLSNAWTVRGGYRVMGLSGVATSTSQIAQDYGTSRHPDTIHATDSVFLHGAYVGADFSF</sequence>
<gene>
    <name evidence="2" type="ORF">V7x_25180</name>
</gene>
<dbReference type="Proteomes" id="UP000316476">
    <property type="component" value="Unassembled WGS sequence"/>
</dbReference>
<proteinExistence type="predicted"/>